<evidence type="ECO:0000313" key="4">
    <source>
        <dbReference type="Proteomes" id="UP000199137"/>
    </source>
</evidence>
<feature type="region of interest" description="Disordered" evidence="1">
    <location>
        <begin position="117"/>
        <end position="274"/>
    </location>
</feature>
<sequence>MTDQFFVDADGLDGGRDGFDGKSAELRTLAQRVQSLANPGRIQDAAGNDKNGNEFSKTHIQSAAEIYNGINAWALAVEATRDAIGDMATSFREADQGAYDGSNALFKNFTDLNHKVRKADPGGGSDNPPTEYQRGVRIQGKLLRTEPEAEDGGGWTPAKSLRAQVPDRGKEPVTGDAPRLKRLSAERPAQHKVETPLQPTESTVFVRSEKPVHAVEDRMETPEGEVTLPERTPARLEPTESWVPAVKGEPAPRGWEPAKSIPAQPAITPEDPVS</sequence>
<protein>
    <recommendedName>
        <fullName evidence="6">Excreted virulence factor EspC, type VII ESX diderm</fullName>
    </recommendedName>
</protein>
<dbReference type="RefSeq" id="WP_093573594.1">
    <property type="nucleotide sequence ID" value="NZ_FOWC01000003.1"/>
</dbReference>
<dbReference type="Proteomes" id="UP000470404">
    <property type="component" value="Unassembled WGS sequence"/>
</dbReference>
<reference evidence="3" key="1">
    <citation type="submission" date="2016-10" db="EMBL/GenBank/DDBJ databases">
        <authorList>
            <person name="de Groot N.N."/>
        </authorList>
    </citation>
    <scope>NUCLEOTIDE SEQUENCE [LARGE SCALE GENOMIC DNA]</scope>
    <source>
        <strain evidence="3">DSM 44637</strain>
    </source>
</reference>
<feature type="compositionally biased region" description="Basic and acidic residues" evidence="1">
    <location>
        <begin position="207"/>
        <end position="221"/>
    </location>
</feature>
<dbReference type="OrthoDB" id="3615637at2"/>
<gene>
    <name evidence="2" type="ORF">G3I59_06385</name>
    <name evidence="3" type="ORF">SAMN05421854_103241</name>
</gene>
<organism evidence="3 4">
    <name type="scientific">Amycolatopsis rubida</name>
    <dbReference type="NCBI Taxonomy" id="112413"/>
    <lineage>
        <taxon>Bacteria</taxon>
        <taxon>Bacillati</taxon>
        <taxon>Actinomycetota</taxon>
        <taxon>Actinomycetes</taxon>
        <taxon>Pseudonocardiales</taxon>
        <taxon>Pseudonocardiaceae</taxon>
        <taxon>Amycolatopsis</taxon>
    </lineage>
</organism>
<evidence type="ECO:0000313" key="3">
    <source>
        <dbReference type="EMBL" id="SFO85595.1"/>
    </source>
</evidence>
<evidence type="ECO:0000313" key="5">
    <source>
        <dbReference type="Proteomes" id="UP000470404"/>
    </source>
</evidence>
<dbReference type="STRING" id="112413.SAMN05421854_103241"/>
<keyword evidence="5" id="KW-1185">Reference proteome</keyword>
<proteinExistence type="predicted"/>
<dbReference type="EMBL" id="JAAGNC010000041">
    <property type="protein sequence ID" value="NEC55233.1"/>
    <property type="molecule type" value="Genomic_DNA"/>
</dbReference>
<evidence type="ECO:0000313" key="2">
    <source>
        <dbReference type="EMBL" id="NEC55233.1"/>
    </source>
</evidence>
<reference evidence="4" key="2">
    <citation type="submission" date="2016-10" db="EMBL/GenBank/DDBJ databases">
        <authorList>
            <person name="Varghese N."/>
            <person name="Submissions S."/>
        </authorList>
    </citation>
    <scope>NUCLEOTIDE SEQUENCE [LARGE SCALE GENOMIC DNA]</scope>
    <source>
        <strain evidence="4">DSM 44637</strain>
    </source>
</reference>
<dbReference type="EMBL" id="FOWC01000003">
    <property type="protein sequence ID" value="SFO85595.1"/>
    <property type="molecule type" value="Genomic_DNA"/>
</dbReference>
<dbReference type="AlphaFoldDB" id="A0A1I5KKQ9"/>
<dbReference type="Proteomes" id="UP000199137">
    <property type="component" value="Unassembled WGS sequence"/>
</dbReference>
<name>A0A1I5KKQ9_9PSEU</name>
<feature type="compositionally biased region" description="Basic and acidic residues" evidence="1">
    <location>
        <begin position="183"/>
        <end position="194"/>
    </location>
</feature>
<evidence type="ECO:0000256" key="1">
    <source>
        <dbReference type="SAM" id="MobiDB-lite"/>
    </source>
</evidence>
<evidence type="ECO:0008006" key="6">
    <source>
        <dbReference type="Google" id="ProtNLM"/>
    </source>
</evidence>
<accession>A0A1I5KKQ9</accession>
<reference evidence="2 5" key="3">
    <citation type="submission" date="2020-01" db="EMBL/GenBank/DDBJ databases">
        <title>Insect and environment-associated Actinomycetes.</title>
        <authorList>
            <person name="Currrie C."/>
            <person name="Chevrette M."/>
            <person name="Carlson C."/>
            <person name="Stubbendieck R."/>
            <person name="Wendt-Pienkowski E."/>
        </authorList>
    </citation>
    <scope>NUCLEOTIDE SEQUENCE [LARGE SCALE GENOMIC DNA]</scope>
    <source>
        <strain evidence="2 5">SID8386</strain>
    </source>
</reference>